<organism evidence="1 2">
    <name type="scientific">Holothuria leucospilota</name>
    <name type="common">Black long sea cucumber</name>
    <name type="synonym">Mertensiothuria leucospilota</name>
    <dbReference type="NCBI Taxonomy" id="206669"/>
    <lineage>
        <taxon>Eukaryota</taxon>
        <taxon>Metazoa</taxon>
        <taxon>Echinodermata</taxon>
        <taxon>Eleutherozoa</taxon>
        <taxon>Echinozoa</taxon>
        <taxon>Holothuroidea</taxon>
        <taxon>Aspidochirotacea</taxon>
        <taxon>Aspidochirotida</taxon>
        <taxon>Holothuriidae</taxon>
        <taxon>Holothuria</taxon>
    </lineage>
</organism>
<dbReference type="Proteomes" id="UP001152320">
    <property type="component" value="Chromosome 15"/>
</dbReference>
<sequence length="112" mass="12973">MDKQGCFLLSFVKAVGVKGRGYIFIDCVVKYTELKSHVGSTFTFLVKERTLTYKFLPTLHYRNFLTSAWLWVSLNVCVSVTAQSALQAVFHVMLYTWHKSRFIYVFLVLYVG</sequence>
<comment type="caution">
    <text evidence="1">The sequence shown here is derived from an EMBL/GenBank/DDBJ whole genome shotgun (WGS) entry which is preliminary data.</text>
</comment>
<evidence type="ECO:0000313" key="1">
    <source>
        <dbReference type="EMBL" id="KAJ8028670.1"/>
    </source>
</evidence>
<evidence type="ECO:0000313" key="2">
    <source>
        <dbReference type="Proteomes" id="UP001152320"/>
    </source>
</evidence>
<protein>
    <submittedName>
        <fullName evidence="1">Uncharacterized protein</fullName>
    </submittedName>
</protein>
<reference evidence="1" key="1">
    <citation type="submission" date="2021-10" db="EMBL/GenBank/DDBJ databases">
        <title>Tropical sea cucumber genome reveals ecological adaptation and Cuvierian tubules defense mechanism.</title>
        <authorList>
            <person name="Chen T."/>
        </authorList>
    </citation>
    <scope>NUCLEOTIDE SEQUENCE</scope>
    <source>
        <strain evidence="1">Nanhai2018</strain>
        <tissue evidence="1">Muscle</tissue>
    </source>
</reference>
<accession>A0A9Q1BLG9</accession>
<proteinExistence type="predicted"/>
<dbReference type="AlphaFoldDB" id="A0A9Q1BLG9"/>
<name>A0A9Q1BLG9_HOLLE</name>
<keyword evidence="2" id="KW-1185">Reference proteome</keyword>
<dbReference type="EMBL" id="JAIZAY010000015">
    <property type="protein sequence ID" value="KAJ8028670.1"/>
    <property type="molecule type" value="Genomic_DNA"/>
</dbReference>
<gene>
    <name evidence="1" type="ORF">HOLleu_30976</name>
</gene>